<dbReference type="Pfam" id="PF02739">
    <property type="entry name" value="5_3_exonuc_N"/>
    <property type="match status" value="1"/>
</dbReference>
<dbReference type="GO" id="GO:0003677">
    <property type="term" value="F:DNA binding"/>
    <property type="evidence" value="ECO:0007669"/>
    <property type="project" value="InterPro"/>
</dbReference>
<dbReference type="Gene3D" id="1.10.150.20">
    <property type="entry name" value="5' to 3' exonuclease, C-terminal subdomain"/>
    <property type="match status" value="1"/>
</dbReference>
<dbReference type="GO" id="GO:0017108">
    <property type="term" value="F:5'-flap endonuclease activity"/>
    <property type="evidence" value="ECO:0007669"/>
    <property type="project" value="InterPro"/>
</dbReference>
<dbReference type="Gene3D" id="3.40.50.1010">
    <property type="entry name" value="5'-nuclease"/>
    <property type="match status" value="1"/>
</dbReference>
<dbReference type="PANTHER" id="PTHR42646">
    <property type="entry name" value="FLAP ENDONUCLEASE XNI"/>
    <property type="match status" value="1"/>
</dbReference>
<evidence type="ECO:0000259" key="3">
    <source>
        <dbReference type="SMART" id="SM00475"/>
    </source>
</evidence>
<dbReference type="GO" id="GO:0033567">
    <property type="term" value="P:DNA replication, Okazaki fragment processing"/>
    <property type="evidence" value="ECO:0007669"/>
    <property type="project" value="InterPro"/>
</dbReference>
<dbReference type="SUPFAM" id="SSF88723">
    <property type="entry name" value="PIN domain-like"/>
    <property type="match status" value="1"/>
</dbReference>
<evidence type="ECO:0000256" key="2">
    <source>
        <dbReference type="ARBA" id="ARBA00022801"/>
    </source>
</evidence>
<dbReference type="AlphaFoldDB" id="A0A6M3L4S1"/>
<dbReference type="InterPro" id="IPR008918">
    <property type="entry name" value="HhH2"/>
</dbReference>
<protein>
    <submittedName>
        <fullName evidence="4">Putative exonuclease</fullName>
    </submittedName>
</protein>
<keyword evidence="4" id="KW-0269">Exonuclease</keyword>
<dbReference type="InterPro" id="IPR036279">
    <property type="entry name" value="5-3_exonuclease_C_sf"/>
</dbReference>
<gene>
    <name evidence="4" type="ORF">MM415B02787_0010</name>
</gene>
<dbReference type="SMART" id="SM00475">
    <property type="entry name" value="53EXOc"/>
    <property type="match status" value="1"/>
</dbReference>
<sequence length="290" mass="32907">MPSEKLIILDANNLAHIAKHSCHGLSFGEIDTGVIFGFLRSVRILAKTLDSGNMVFVWDSSNSKRKKLLPSYKGNRRDKEKSAQEQYLDASAAKQFILLQEYILPKLGFRNNFQQDGYEADDLVAVIVKNEKGSSENKIVVSSDEDMFQLLDHCCIWLPMKKARITRETFIKLWGVEPKVWIDVKCIAGCSSDNIPGVTGVGTYTAIKYLTGVLTKGKTFDLLDKEGKALSYIADNEPLVKLPFPGTAIPEIKKYFRFKKRFIQVFDEFGLSSFLRDSEWAEWVKLFNLE</sequence>
<evidence type="ECO:0000313" key="4">
    <source>
        <dbReference type="EMBL" id="QJA88305.1"/>
    </source>
</evidence>
<dbReference type="InterPro" id="IPR029060">
    <property type="entry name" value="PIN-like_dom_sf"/>
</dbReference>
<organism evidence="4">
    <name type="scientific">viral metagenome</name>
    <dbReference type="NCBI Taxonomy" id="1070528"/>
    <lineage>
        <taxon>unclassified sequences</taxon>
        <taxon>metagenomes</taxon>
        <taxon>organismal metagenomes</taxon>
    </lineage>
</organism>
<proteinExistence type="predicted"/>
<accession>A0A6M3L4S1</accession>
<keyword evidence="2" id="KW-0378">Hydrolase</keyword>
<evidence type="ECO:0000256" key="1">
    <source>
        <dbReference type="ARBA" id="ARBA00022722"/>
    </source>
</evidence>
<dbReference type="SUPFAM" id="SSF47807">
    <property type="entry name" value="5' to 3' exonuclease, C-terminal subdomain"/>
    <property type="match status" value="1"/>
</dbReference>
<dbReference type="GO" id="GO:0008409">
    <property type="term" value="F:5'-3' exonuclease activity"/>
    <property type="evidence" value="ECO:0007669"/>
    <property type="project" value="InterPro"/>
</dbReference>
<dbReference type="SMART" id="SM00279">
    <property type="entry name" value="HhH2"/>
    <property type="match status" value="1"/>
</dbReference>
<feature type="domain" description="5'-3' exonuclease" evidence="3">
    <location>
        <begin position="4"/>
        <end position="250"/>
    </location>
</feature>
<dbReference type="InterPro" id="IPR020046">
    <property type="entry name" value="5-3_exonucl_a-hlix_arch_N"/>
</dbReference>
<dbReference type="InterPro" id="IPR002421">
    <property type="entry name" value="5-3_exonuclease"/>
</dbReference>
<dbReference type="InterPro" id="IPR038969">
    <property type="entry name" value="FEN"/>
</dbReference>
<keyword evidence="1" id="KW-0540">Nuclease</keyword>
<reference evidence="4" key="1">
    <citation type="submission" date="2020-03" db="EMBL/GenBank/DDBJ databases">
        <title>The deep terrestrial virosphere.</title>
        <authorList>
            <person name="Holmfeldt K."/>
            <person name="Nilsson E."/>
            <person name="Simone D."/>
            <person name="Lopez-Fernandez M."/>
            <person name="Wu X."/>
            <person name="de Brujin I."/>
            <person name="Lundin D."/>
            <person name="Andersson A."/>
            <person name="Bertilsson S."/>
            <person name="Dopson M."/>
        </authorList>
    </citation>
    <scope>NUCLEOTIDE SEQUENCE</scope>
    <source>
        <strain evidence="4">MM415B02787</strain>
    </source>
</reference>
<name>A0A6M3L4S1_9ZZZZ</name>
<dbReference type="EMBL" id="MT142769">
    <property type="protein sequence ID" value="QJA88305.1"/>
    <property type="molecule type" value="Genomic_DNA"/>
</dbReference>
<dbReference type="PANTHER" id="PTHR42646:SF2">
    <property type="entry name" value="5'-3' EXONUCLEASE FAMILY PROTEIN"/>
    <property type="match status" value="1"/>
</dbReference>